<evidence type="ECO:0000256" key="1">
    <source>
        <dbReference type="ARBA" id="ARBA00006209"/>
    </source>
</evidence>
<dbReference type="InterPro" id="IPR018936">
    <property type="entry name" value="PI3/4_kinase_CS"/>
</dbReference>
<dbReference type="GO" id="GO:0048015">
    <property type="term" value="P:phosphatidylinositol-mediated signaling"/>
    <property type="evidence" value="ECO:0000318"/>
    <property type="project" value="GO_Central"/>
</dbReference>
<organism evidence="8 9">
    <name type="scientific">Daphnia pulex</name>
    <name type="common">Water flea</name>
    <dbReference type="NCBI Taxonomy" id="6669"/>
    <lineage>
        <taxon>Eukaryota</taxon>
        <taxon>Metazoa</taxon>
        <taxon>Ecdysozoa</taxon>
        <taxon>Arthropoda</taxon>
        <taxon>Crustacea</taxon>
        <taxon>Branchiopoda</taxon>
        <taxon>Diplostraca</taxon>
        <taxon>Cladocera</taxon>
        <taxon>Anomopoda</taxon>
        <taxon>Daphniidae</taxon>
        <taxon>Daphnia</taxon>
    </lineage>
</organism>
<dbReference type="eggNOG" id="KOG0902">
    <property type="taxonomic scope" value="Eukaryota"/>
</dbReference>
<dbReference type="EMBL" id="GL732582">
    <property type="protein sequence ID" value="EFX74560.1"/>
    <property type="molecule type" value="Genomic_DNA"/>
</dbReference>
<feature type="domain" description="PIK helical" evidence="7">
    <location>
        <begin position="1512"/>
        <end position="1690"/>
    </location>
</feature>
<evidence type="ECO:0000256" key="5">
    <source>
        <dbReference type="SAM" id="MobiDB-lite"/>
    </source>
</evidence>
<dbReference type="CDD" id="cd05167">
    <property type="entry name" value="PI4Kc_III_alpha"/>
    <property type="match status" value="1"/>
</dbReference>
<dbReference type="InterPro" id="IPR042236">
    <property type="entry name" value="PI3K_accessory_sf"/>
</dbReference>
<dbReference type="GO" id="GO:0004430">
    <property type="term" value="F:1-phosphatidylinositol 4-kinase activity"/>
    <property type="evidence" value="ECO:0000318"/>
    <property type="project" value="GO_Central"/>
</dbReference>
<dbReference type="Pfam" id="PF19274">
    <property type="entry name" value="PI4K_N"/>
    <property type="match status" value="3"/>
</dbReference>
<dbReference type="STRING" id="6669.E9H135"/>
<reference evidence="8 9" key="1">
    <citation type="journal article" date="2011" name="Science">
        <title>The ecoresponsive genome of Daphnia pulex.</title>
        <authorList>
            <person name="Colbourne J.K."/>
            <person name="Pfrender M.E."/>
            <person name="Gilbert D."/>
            <person name="Thomas W.K."/>
            <person name="Tucker A."/>
            <person name="Oakley T.H."/>
            <person name="Tokishita S."/>
            <person name="Aerts A."/>
            <person name="Arnold G.J."/>
            <person name="Basu M.K."/>
            <person name="Bauer D.J."/>
            <person name="Caceres C.E."/>
            <person name="Carmel L."/>
            <person name="Casola C."/>
            <person name="Choi J.H."/>
            <person name="Detter J.C."/>
            <person name="Dong Q."/>
            <person name="Dusheyko S."/>
            <person name="Eads B.D."/>
            <person name="Frohlich T."/>
            <person name="Geiler-Samerotte K.A."/>
            <person name="Gerlach D."/>
            <person name="Hatcher P."/>
            <person name="Jogdeo S."/>
            <person name="Krijgsveld J."/>
            <person name="Kriventseva E.V."/>
            <person name="Kultz D."/>
            <person name="Laforsch C."/>
            <person name="Lindquist E."/>
            <person name="Lopez J."/>
            <person name="Manak J.R."/>
            <person name="Muller J."/>
            <person name="Pangilinan J."/>
            <person name="Patwardhan R.P."/>
            <person name="Pitluck S."/>
            <person name="Pritham E.J."/>
            <person name="Rechtsteiner A."/>
            <person name="Rho M."/>
            <person name="Rogozin I.B."/>
            <person name="Sakarya O."/>
            <person name="Salamov A."/>
            <person name="Schaack S."/>
            <person name="Shapiro H."/>
            <person name="Shiga Y."/>
            <person name="Skalitzky C."/>
            <person name="Smith Z."/>
            <person name="Souvorov A."/>
            <person name="Sung W."/>
            <person name="Tang Z."/>
            <person name="Tsuchiya D."/>
            <person name="Tu H."/>
            <person name="Vos H."/>
            <person name="Wang M."/>
            <person name="Wolf Y.I."/>
            <person name="Yamagata H."/>
            <person name="Yamada T."/>
            <person name="Ye Y."/>
            <person name="Shaw J.R."/>
            <person name="Andrews J."/>
            <person name="Crease T.J."/>
            <person name="Tang H."/>
            <person name="Lucas S.M."/>
            <person name="Robertson H.M."/>
            <person name="Bork P."/>
            <person name="Koonin E.V."/>
            <person name="Zdobnov E.M."/>
            <person name="Grigoriev I.V."/>
            <person name="Lynch M."/>
            <person name="Boore J.L."/>
        </authorList>
    </citation>
    <scope>NUCLEOTIDE SEQUENCE [LARGE SCALE GENOMIC DNA]</scope>
</reference>
<dbReference type="KEGG" id="dpx:DAPPUDRAFT_324239"/>
<dbReference type="OrthoDB" id="10264149at2759"/>
<accession>E9H135</accession>
<dbReference type="InterPro" id="IPR000403">
    <property type="entry name" value="PI3/4_kinase_cat_dom"/>
</dbReference>
<keyword evidence="3" id="KW-0808">Transferase</keyword>
<dbReference type="InterPro" id="IPR016024">
    <property type="entry name" value="ARM-type_fold"/>
</dbReference>
<dbReference type="Pfam" id="PF00454">
    <property type="entry name" value="PI3_PI4_kinase"/>
    <property type="match status" value="1"/>
</dbReference>
<dbReference type="InterPro" id="IPR011009">
    <property type="entry name" value="Kinase-like_dom_sf"/>
</dbReference>
<dbReference type="SUPFAM" id="SSF48371">
    <property type="entry name" value="ARM repeat"/>
    <property type="match status" value="2"/>
</dbReference>
<dbReference type="Gene3D" id="1.10.1070.11">
    <property type="entry name" value="Phosphatidylinositol 3-/4-kinase, catalytic domain"/>
    <property type="match status" value="1"/>
</dbReference>
<dbReference type="InterPro" id="IPR015433">
    <property type="entry name" value="PI3/4_kinase"/>
</dbReference>
<dbReference type="PROSITE" id="PS00916">
    <property type="entry name" value="PI3_4_KINASE_2"/>
    <property type="match status" value="1"/>
</dbReference>
<dbReference type="PANTHER" id="PTHR10048:SF15">
    <property type="entry name" value="PHOSPHATIDYLINOSITOL 4-KINASE ALPHA"/>
    <property type="match status" value="1"/>
</dbReference>
<evidence type="ECO:0000259" key="7">
    <source>
        <dbReference type="PROSITE" id="PS51545"/>
    </source>
</evidence>
<dbReference type="InterPro" id="IPR045495">
    <property type="entry name" value="PI4K_N"/>
</dbReference>
<feature type="region of interest" description="Disordered" evidence="5">
    <location>
        <begin position="1394"/>
        <end position="1416"/>
    </location>
</feature>
<dbReference type="SMART" id="SM00145">
    <property type="entry name" value="PI3Ka"/>
    <property type="match status" value="1"/>
</dbReference>
<dbReference type="PROSITE" id="PS00915">
    <property type="entry name" value="PI3_4_KINASE_1"/>
    <property type="match status" value="1"/>
</dbReference>
<dbReference type="PROSITE" id="PS51545">
    <property type="entry name" value="PIK_HELICAL"/>
    <property type="match status" value="1"/>
</dbReference>
<dbReference type="EC" id="2.7.1.67" evidence="2"/>
<comment type="similarity">
    <text evidence="1">Belongs to the PI3/PI4-kinase family. Type III PI4K subfamily.</text>
</comment>
<proteinExistence type="inferred from homology"/>
<dbReference type="Gene3D" id="1.25.40.70">
    <property type="entry name" value="Phosphatidylinositol 3-kinase, accessory domain (PIK)"/>
    <property type="match status" value="1"/>
</dbReference>
<evidence type="ECO:0000313" key="8">
    <source>
        <dbReference type="EMBL" id="EFX74560.1"/>
    </source>
</evidence>
<dbReference type="GO" id="GO:0005737">
    <property type="term" value="C:cytoplasm"/>
    <property type="evidence" value="ECO:0000318"/>
    <property type="project" value="GO_Central"/>
</dbReference>
<sequence length="2073" mass="233213">MIETSDFFSKTVQHLARSLAHIENTPWEKVSNLFNLCPASGARGEYKLDHRGQSAVIALGIYYLESRLNFPNSPFPHKNKILPYFFDLIRNLPLARWTDSQLLFQNRCLPTSECFAFSMTTLLCDVAVLDEEARAEILDFQVTFLIEISQLILSKRQDSENPPNVVLCKRIVPLLFGHARAMGRFSAPLFLKLFPKATPPVLVRTEPSSTKNRSFSNFRSIIPQSLSTTIFANIDPFHSKANGKEEDDSSAVYFRAFGSSFEVPSHGHSIQFTVSHLEAILRVAQLSLLEKSVLKYLDGLAGETFSSQTASKYPYKSFSETLNLVLVTVLKQILSGHGQLPLTFMTDIQELVRSLFTSGQTELQSRHFDQHKHLLMESKATSSSLTSATRYRLTVQANASCVDLLVWAAMEEVTAESVLNRLADKIHSKDNNHLIMAHLPLLLVCLKALGQLAVKFTHLASNVIACLRDFLVSPSPILLRLHHQSQNHQNPNLEDPLALSARAAFERLREASIDNLCLALKAGMQVDPNCVQAFLASVSNRLFMAENSDNESALIANNTVITLGHVAVTLKETPRTAESILQFFQVRFCHPPSPLDVLIVDQLGCMVLAKSEVHICDEIMRMFTSITVEDCSTVYSQNSGGGDMPDKTKNQYRHVSQAVLNALANVANGIQGDNETNELLVRLLELFVQLGLEGKRASERSASLMKASSSAGNLGVLIPIIAAVIRRMPTMAGAGPIKPRLHKLFRDFWLYCVVMGFTLQESGLWPAEWYRGVVEIAVKSPLLVSQTSLRSELRELQYTSALRNESISVNELTDLKTQILHLLDNPAEVVPLVKNLSFAQSCYLFSVYSLETLRVRHAADTSFDAIFEYLQDPVIQKDKSGMWQCLLSVGERVFAIFLDVLSSKPKDGRREVELERHAQYLLVLFNHVQRQIRKVADRCLSSLVDRFPHLLWNQNVLFAMLDILEVLSGSLHLDPHQGPSRLAVPNSPHSIVLMDTQEAREGIVKDFSDRCHAILAEAIKWAPESTRARLQEYSHRRQGGSSSGVPRHHAGMALLITESLHTFASLNCQCSPLAKQTLDKLPSCVKCDSPRFIAVLGKRNRYSGQVAGMFSCLQSDTAVTKDKVQEKLSAQLMEDMRQSCLAKDEKAHCRALWCIAALVIRIDGVCRNLLHSIAWSHLELFTSGAVSAAVECWQWIISARPDLEFCFLQEMSAAWQYAFEKRMGLFAVEDEDAVVNPLAVHEGAELLPAAPLVEPHDLWIRFLIERIEIAKHCSQDQVELFAQMFDVTLPFDVGSRKPRMSRHPAAAGTRYRLLQCALSLLQGDMLARSLSKNLLRERVYQTCLDYFCCRPQCPSKKRMPELREDALAMIRFWHTMHSDKKYLKQSLVGTDQVTPASSRNNYDVRSSASSTDLTRGTGSTLAGAGWANTVPLNNATAMSSLSRRVNRMKRANNPDNFVKDYIKKRNLILSLLAAEVEFFSTWLNPLSLPELQLPGEDVVNSWRAQQITERVWRDNVRLAWDISPVLAVRMAARLRSAAGVEREIQRLVQLTPSCVAHIPEALDYLVTPDSIINESPELTHALYWSRVHPVKALAFFSRQYPPHPITAQLAVRCLNSYPPDAVLFYVPQLVQAVRYDNMGYVVEFIKVLAQKSQLAAHQLIWNMQTNKFTDEEGHTKDDDLYDTLESLIESIVTGLSGPAKKFYEREFDFFGKITAVSGDIRPFPKGAERKKACLEQLSKIAVQPGCYLPSNPEALVMDIDYNSGTPMQSAAKAPYLARFRVLRCGLLELEHRGLTSEGDQKSAAQQEQDNSNLVWQAAIFKVGDDVRQDMLALQVISLFKNIFQQVDLDLFLFPYRVVATSPGCGVIECVPNAKSRDQLGRQTDVNLNDYFINKYGDEMTQEFQTARRNFIRSMAAYSLVGFLLQIKDRHNGNIMIDGDGHIIHIDFGFMFESSPGGNLGFEPDIKLTEEMVMIMGGKMEAPPFRYFMELCVRAYLAVRPYREAIVSLVSLMLDTRLPCFRGQTIKLLQARFVPMASDREAANHMINIVRSSFRNIRTRTYDMIQYYQNQIPY</sequence>
<dbReference type="FunCoup" id="E9H135">
    <property type="interactions" value="2042"/>
</dbReference>
<dbReference type="PANTHER" id="PTHR10048">
    <property type="entry name" value="PHOSPHATIDYLINOSITOL KINASE"/>
    <property type="match status" value="1"/>
</dbReference>
<dbReference type="Proteomes" id="UP000000305">
    <property type="component" value="Unassembled WGS sequence"/>
</dbReference>
<dbReference type="InterPro" id="IPR036940">
    <property type="entry name" value="PI3/4_kinase_cat_sf"/>
</dbReference>
<dbReference type="OMA" id="MSQRDEN"/>
<dbReference type="SUPFAM" id="SSF56112">
    <property type="entry name" value="Protein kinase-like (PK-like)"/>
    <property type="match status" value="1"/>
</dbReference>
<dbReference type="PROSITE" id="PS50290">
    <property type="entry name" value="PI3_4_KINASE_3"/>
    <property type="match status" value="1"/>
</dbReference>
<dbReference type="InParanoid" id="E9H135"/>
<evidence type="ECO:0000259" key="6">
    <source>
        <dbReference type="PROSITE" id="PS50290"/>
    </source>
</evidence>
<evidence type="ECO:0000313" key="9">
    <source>
        <dbReference type="Proteomes" id="UP000000305"/>
    </source>
</evidence>
<gene>
    <name evidence="8" type="ORF">DAPPUDRAFT_324239</name>
</gene>
<feature type="domain" description="PI3K/PI4K catalytic" evidence="6">
    <location>
        <begin position="1789"/>
        <end position="2057"/>
    </location>
</feature>
<dbReference type="Gene3D" id="3.30.1010.10">
    <property type="entry name" value="Phosphatidylinositol 3-kinase Catalytic Subunit, Chain A, domain 4"/>
    <property type="match status" value="1"/>
</dbReference>
<name>E9H135_DAPPU</name>
<dbReference type="SMART" id="SM00146">
    <property type="entry name" value="PI3Kc"/>
    <property type="match status" value="1"/>
</dbReference>
<evidence type="ECO:0000256" key="3">
    <source>
        <dbReference type="ARBA" id="ARBA00022679"/>
    </source>
</evidence>
<dbReference type="Pfam" id="PF00613">
    <property type="entry name" value="PI3Ka"/>
    <property type="match status" value="1"/>
</dbReference>
<dbReference type="InterPro" id="IPR001263">
    <property type="entry name" value="PI3K_accessory_dom"/>
</dbReference>
<evidence type="ECO:0000256" key="2">
    <source>
        <dbReference type="ARBA" id="ARBA00012169"/>
    </source>
</evidence>
<keyword evidence="9" id="KW-1185">Reference proteome</keyword>
<protein>
    <recommendedName>
        <fullName evidence="2">1-phosphatidylinositol 4-kinase</fullName>
        <ecNumber evidence="2">2.7.1.67</ecNumber>
    </recommendedName>
</protein>
<dbReference type="FunFam" id="1.10.1070.11:FF:000005">
    <property type="entry name" value="Phosphatidylinositol 4-kinase, catalytic, alpha"/>
    <property type="match status" value="1"/>
</dbReference>
<dbReference type="FunFam" id="1.25.40.70:FF:000011">
    <property type="entry name" value="Phosphatidylinositol 4-kinase alpha"/>
    <property type="match status" value="1"/>
</dbReference>
<dbReference type="HOGENOM" id="CLU_000893_2_0_1"/>
<evidence type="ECO:0000256" key="4">
    <source>
        <dbReference type="ARBA" id="ARBA00022777"/>
    </source>
</evidence>
<keyword evidence="4" id="KW-0418">Kinase</keyword>
<dbReference type="GO" id="GO:0005886">
    <property type="term" value="C:plasma membrane"/>
    <property type="evidence" value="ECO:0000318"/>
    <property type="project" value="GO_Central"/>
</dbReference>
<dbReference type="GO" id="GO:0046854">
    <property type="term" value="P:phosphatidylinositol phosphate biosynthetic process"/>
    <property type="evidence" value="ECO:0000318"/>
    <property type="project" value="GO_Central"/>
</dbReference>
<dbReference type="FunFam" id="3.30.1010.10:FF:000009">
    <property type="entry name" value="Phosphatidylinositol 4-kinase, catalytic, alpha"/>
    <property type="match status" value="1"/>
</dbReference>